<evidence type="ECO:0000256" key="1">
    <source>
        <dbReference type="ARBA" id="ARBA00000085"/>
    </source>
</evidence>
<reference evidence="5" key="1">
    <citation type="submission" date="2022-05" db="EMBL/GenBank/DDBJ databases">
        <title>The Musa troglodytarum L. genome provides insights into the mechanism of non-climacteric behaviour and enrichment of carotenoids.</title>
        <authorList>
            <person name="Wang J."/>
        </authorList>
    </citation>
    <scope>NUCLEOTIDE SEQUENCE</scope>
    <source>
        <tissue evidence="5">Leaf</tissue>
    </source>
</reference>
<dbReference type="InterPro" id="IPR050956">
    <property type="entry name" value="2C_system_His_kinase"/>
</dbReference>
<name>A0A9E7EDQ3_9LILI</name>
<sequence length="107" mass="11694">MRELKVQAESADVAKSEMLIDTDLDATQQDLAMTAQSSGKALIALINEVLDQAKIESGRLELEAGPLIYMAVYVSEQVPEVLIGDPGRLRQIITNLVGNSVKWKRAL</sequence>
<gene>
    <name evidence="5" type="ORF">MUK42_35279</name>
</gene>
<dbReference type="EMBL" id="CP097502">
    <property type="protein sequence ID" value="URD75259.1"/>
    <property type="molecule type" value="Genomic_DNA"/>
</dbReference>
<evidence type="ECO:0000313" key="6">
    <source>
        <dbReference type="Proteomes" id="UP001055439"/>
    </source>
</evidence>
<evidence type="ECO:0000256" key="2">
    <source>
        <dbReference type="ARBA" id="ARBA00012438"/>
    </source>
</evidence>
<keyword evidence="3" id="KW-0597">Phosphoprotein</keyword>
<proteinExistence type="predicted"/>
<organism evidence="5 6">
    <name type="scientific">Musa troglodytarum</name>
    <name type="common">fe'i banana</name>
    <dbReference type="NCBI Taxonomy" id="320322"/>
    <lineage>
        <taxon>Eukaryota</taxon>
        <taxon>Viridiplantae</taxon>
        <taxon>Streptophyta</taxon>
        <taxon>Embryophyta</taxon>
        <taxon>Tracheophyta</taxon>
        <taxon>Spermatophyta</taxon>
        <taxon>Magnoliopsida</taxon>
        <taxon>Liliopsida</taxon>
        <taxon>Zingiberales</taxon>
        <taxon>Musaceae</taxon>
        <taxon>Musa</taxon>
    </lineage>
</organism>
<dbReference type="PANTHER" id="PTHR43719">
    <property type="entry name" value="TWO-COMPONENT HISTIDINE KINASE"/>
    <property type="match status" value="1"/>
</dbReference>
<dbReference type="InterPro" id="IPR036890">
    <property type="entry name" value="HATPase_C_sf"/>
</dbReference>
<dbReference type="Proteomes" id="UP001055439">
    <property type="component" value="Chromosome 1"/>
</dbReference>
<dbReference type="GO" id="GO:0005634">
    <property type="term" value="C:nucleus"/>
    <property type="evidence" value="ECO:0007669"/>
    <property type="project" value="TreeGrafter"/>
</dbReference>
<dbReference type="EC" id="2.7.13.3" evidence="2"/>
<dbReference type="GO" id="GO:0000160">
    <property type="term" value="P:phosphorelay signal transduction system"/>
    <property type="evidence" value="ECO:0007669"/>
    <property type="project" value="UniProtKB-KW"/>
</dbReference>
<dbReference type="PANTHER" id="PTHR43719:SF35">
    <property type="entry name" value="HISTIDINE KINASE 2"/>
    <property type="match status" value="1"/>
</dbReference>
<dbReference type="GO" id="GO:0004673">
    <property type="term" value="F:protein histidine kinase activity"/>
    <property type="evidence" value="ECO:0007669"/>
    <property type="project" value="UniProtKB-EC"/>
</dbReference>
<accession>A0A9E7EDQ3</accession>
<dbReference type="Gene3D" id="1.10.287.130">
    <property type="match status" value="1"/>
</dbReference>
<evidence type="ECO:0000256" key="4">
    <source>
        <dbReference type="ARBA" id="ARBA00023012"/>
    </source>
</evidence>
<keyword evidence="4" id="KW-0902">Two-component regulatory system</keyword>
<dbReference type="OrthoDB" id="10266508at2759"/>
<dbReference type="AlphaFoldDB" id="A0A9E7EDQ3"/>
<protein>
    <recommendedName>
        <fullName evidence="2">histidine kinase</fullName>
        <ecNumber evidence="2">2.7.13.3</ecNumber>
    </recommendedName>
</protein>
<dbReference type="SUPFAM" id="SSF55874">
    <property type="entry name" value="ATPase domain of HSP90 chaperone/DNA topoisomerase II/histidine kinase"/>
    <property type="match status" value="1"/>
</dbReference>
<keyword evidence="6" id="KW-1185">Reference proteome</keyword>
<evidence type="ECO:0000313" key="5">
    <source>
        <dbReference type="EMBL" id="URD75259.1"/>
    </source>
</evidence>
<evidence type="ECO:0000256" key="3">
    <source>
        <dbReference type="ARBA" id="ARBA00022553"/>
    </source>
</evidence>
<comment type="catalytic activity">
    <reaction evidence="1">
        <text>ATP + protein L-histidine = ADP + protein N-phospho-L-histidine.</text>
        <dbReference type="EC" id="2.7.13.3"/>
    </reaction>
</comment>